<feature type="region of interest" description="Disordered" evidence="2">
    <location>
        <begin position="561"/>
        <end position="581"/>
    </location>
</feature>
<dbReference type="GO" id="GO:0030246">
    <property type="term" value="F:carbohydrate binding"/>
    <property type="evidence" value="ECO:0007669"/>
    <property type="project" value="InterPro"/>
</dbReference>
<dbReference type="Pfam" id="PF10633">
    <property type="entry name" value="NPCBM_assoc"/>
    <property type="match status" value="1"/>
</dbReference>
<dbReference type="SUPFAM" id="SSF49344">
    <property type="entry name" value="CBD9-like"/>
    <property type="match status" value="1"/>
</dbReference>
<dbReference type="Gene3D" id="2.60.40.1190">
    <property type="match status" value="1"/>
</dbReference>
<reference evidence="6 7" key="1">
    <citation type="submission" date="2019-03" db="EMBL/GenBank/DDBJ databases">
        <title>Genomic Encyclopedia of Type Strains, Phase IV (KMG-IV): sequencing the most valuable type-strain genomes for metagenomic binning, comparative biology and taxonomic classification.</title>
        <authorList>
            <person name="Goeker M."/>
        </authorList>
    </citation>
    <scope>NUCLEOTIDE SEQUENCE [LARGE SCALE GENOMIC DNA]</scope>
    <source>
        <strain evidence="6 7">DSM 45765</strain>
    </source>
</reference>
<feature type="compositionally biased region" description="Pro residues" evidence="2">
    <location>
        <begin position="770"/>
        <end position="779"/>
    </location>
</feature>
<keyword evidence="7" id="KW-1185">Reference proteome</keyword>
<feature type="domain" description="Carbohydrate-binding" evidence="4">
    <location>
        <begin position="568"/>
        <end position="764"/>
    </location>
</feature>
<evidence type="ECO:0000256" key="1">
    <source>
        <dbReference type="ARBA" id="ARBA00022833"/>
    </source>
</evidence>
<dbReference type="Proteomes" id="UP000294911">
    <property type="component" value="Unassembled WGS sequence"/>
</dbReference>
<dbReference type="InterPro" id="IPR024078">
    <property type="entry name" value="LmbE-like_dom_sf"/>
</dbReference>
<dbReference type="RefSeq" id="WP_132876343.1">
    <property type="nucleotide sequence ID" value="NZ_SLXQ01000002.1"/>
</dbReference>
<gene>
    <name evidence="6" type="ORF">EV191_102161</name>
</gene>
<dbReference type="GO" id="GO:0016052">
    <property type="term" value="P:carbohydrate catabolic process"/>
    <property type="evidence" value="ECO:0007669"/>
    <property type="project" value="InterPro"/>
</dbReference>
<dbReference type="AlphaFoldDB" id="A0A4R2R5U2"/>
<dbReference type="InterPro" id="IPR010502">
    <property type="entry name" value="Carb-bd_dom_fam9"/>
</dbReference>
<dbReference type="Pfam" id="PF02585">
    <property type="entry name" value="PIG-L"/>
    <property type="match status" value="1"/>
</dbReference>
<sequence length="899" mass="93279">MVVARWCSSIAVVGFAAAAIGMAPPASGAQEPEGAKPEAGQLDVLFVGAHPDDEAGTLSTLGQWNSDHDIRSGVVTVTRGEGGGNAVGTEEGPELGELREAEERSAVGRAGVTEVLNLDKADFYYTVSAPLTEQAWGHEDSLGKLVRLVRMTQPKVVITMDPAPTPGNHGHHQYAARLATEAYQAAADPSAFPGQLTEEGLSTWSVDRLFSTAAKGSADPGPGCEEGIRPEDPVDRIWGIWAGRTGPDGKTWAQVEQEAKRDYVSQGWGGFPDAPSDPAEITCDQFVQLDSRVPYRADAKGSEGMLGGALLDGGSGLPRGTGLTAEAERAKITAGTPTTVTVAATAPQRQPLRNAHVDLAVGEGWQVRGDGRLGTVAPGKTASAEFVVTAPEAAEAQSFQLPATLSTKDASGGTEVLLKVVAPLVAEQEPLPQVAEFDSWAQRVGYPELADRVARVLTLPSGGSRKIDVPVRNHSTEPVSGQLRVDLPEGFDTSTPTVAIPEVPAGEQTSVAFEVTNTDAGLETGMQGGAYGYELTVEPDAGNSSSTSAGLELVPRTEIPQAAQQPNVDGQATDGEYPGPELDLSGYWEGEECASAQDCSATAQLSWHSDTLYALVNVVDDKPGNRLPEADCKRHWRSDSVELTIDPAGDSENTSSTMKLAAFPATADGGPCYFRDADNHQGGPDTAPGVEIASEVSEPYEGYTVELAVPLDEVPGPIDPEALGLNLLVYDSDTQDNVGKTRIGWSTWGGVQGDPYRWGQASLADYQPAPDQPETPEPELPLDALSSLDSPQSIEQSVRTGLPLGGVAAAPKRDSAWLSGATGADGAVSAELTATGAGSAHLHVLDADGAVLGREVLDVDGPGKLTARIPVDGGAPARVVAGFQNASGAVAASAAEVAG</sequence>
<dbReference type="GO" id="GO:0016137">
    <property type="term" value="P:glycoside metabolic process"/>
    <property type="evidence" value="ECO:0007669"/>
    <property type="project" value="UniProtKB-ARBA"/>
</dbReference>
<dbReference type="GO" id="GO:0004553">
    <property type="term" value="F:hydrolase activity, hydrolyzing O-glycosyl compounds"/>
    <property type="evidence" value="ECO:0007669"/>
    <property type="project" value="InterPro"/>
</dbReference>
<evidence type="ECO:0000256" key="2">
    <source>
        <dbReference type="SAM" id="MobiDB-lite"/>
    </source>
</evidence>
<dbReference type="SUPFAM" id="SSF102588">
    <property type="entry name" value="LmbE-like"/>
    <property type="match status" value="1"/>
</dbReference>
<evidence type="ECO:0000313" key="6">
    <source>
        <dbReference type="EMBL" id="TCP54951.1"/>
    </source>
</evidence>
<feature type="signal peptide" evidence="3">
    <location>
        <begin position="1"/>
        <end position="28"/>
    </location>
</feature>
<dbReference type="InterPro" id="IPR018905">
    <property type="entry name" value="A-galactase_NEW3"/>
</dbReference>
<protein>
    <submittedName>
        <fullName evidence="6">Alpha-galactosidase-like protein</fullName>
    </submittedName>
</protein>
<feature type="chain" id="PRO_5020723050" evidence="3">
    <location>
        <begin position="29"/>
        <end position="899"/>
    </location>
</feature>
<evidence type="ECO:0000313" key="7">
    <source>
        <dbReference type="Proteomes" id="UP000294911"/>
    </source>
</evidence>
<dbReference type="EMBL" id="SLXQ01000002">
    <property type="protein sequence ID" value="TCP54951.1"/>
    <property type="molecule type" value="Genomic_DNA"/>
</dbReference>
<dbReference type="Gene3D" id="2.60.40.10">
    <property type="entry name" value="Immunoglobulins"/>
    <property type="match status" value="1"/>
</dbReference>
<accession>A0A4R2R5U2</accession>
<dbReference type="Gene3D" id="3.40.50.10320">
    <property type="entry name" value="LmbE-like"/>
    <property type="match status" value="1"/>
</dbReference>
<dbReference type="InterPro" id="IPR013783">
    <property type="entry name" value="Ig-like_fold"/>
</dbReference>
<feature type="domain" description="Alpha-galactosidase NEW3" evidence="5">
    <location>
        <begin position="332"/>
        <end position="406"/>
    </location>
</feature>
<dbReference type="PANTHER" id="PTHR12993">
    <property type="entry name" value="N-ACETYLGLUCOSAMINYL-PHOSPHATIDYLINOSITOL DE-N-ACETYLASE-RELATED"/>
    <property type="match status" value="1"/>
</dbReference>
<dbReference type="PANTHER" id="PTHR12993:SF11">
    <property type="entry name" value="N-ACETYLGLUCOSAMINYL-PHOSPHATIDYLINOSITOL DE-N-ACETYLASE"/>
    <property type="match status" value="1"/>
</dbReference>
<evidence type="ECO:0000256" key="3">
    <source>
        <dbReference type="SAM" id="SignalP"/>
    </source>
</evidence>
<dbReference type="InterPro" id="IPR003737">
    <property type="entry name" value="GlcNAc_PI_deacetylase-related"/>
</dbReference>
<dbReference type="OrthoDB" id="3913894at2"/>
<dbReference type="GO" id="GO:0016811">
    <property type="term" value="F:hydrolase activity, acting on carbon-nitrogen (but not peptide) bonds, in linear amides"/>
    <property type="evidence" value="ECO:0007669"/>
    <property type="project" value="TreeGrafter"/>
</dbReference>
<evidence type="ECO:0000259" key="4">
    <source>
        <dbReference type="Pfam" id="PF06452"/>
    </source>
</evidence>
<feature type="region of interest" description="Disordered" evidence="2">
    <location>
        <begin position="765"/>
        <end position="784"/>
    </location>
</feature>
<organism evidence="6 7">
    <name type="scientific">Tamaricihabitans halophyticus</name>
    <dbReference type="NCBI Taxonomy" id="1262583"/>
    <lineage>
        <taxon>Bacteria</taxon>
        <taxon>Bacillati</taxon>
        <taxon>Actinomycetota</taxon>
        <taxon>Actinomycetes</taxon>
        <taxon>Pseudonocardiales</taxon>
        <taxon>Pseudonocardiaceae</taxon>
        <taxon>Tamaricihabitans</taxon>
    </lineage>
</organism>
<dbReference type="Pfam" id="PF06452">
    <property type="entry name" value="CBM9_1"/>
    <property type="match status" value="1"/>
</dbReference>
<keyword evidence="1" id="KW-0862">Zinc</keyword>
<evidence type="ECO:0000259" key="5">
    <source>
        <dbReference type="Pfam" id="PF10633"/>
    </source>
</evidence>
<name>A0A4R2R5U2_9PSEU</name>
<proteinExistence type="predicted"/>
<comment type="caution">
    <text evidence="6">The sequence shown here is derived from an EMBL/GenBank/DDBJ whole genome shotgun (WGS) entry which is preliminary data.</text>
</comment>
<keyword evidence="3" id="KW-0732">Signal</keyword>